<keyword evidence="1" id="KW-0812">Transmembrane</keyword>
<feature type="transmembrane region" description="Helical" evidence="1">
    <location>
        <begin position="43"/>
        <end position="62"/>
    </location>
</feature>
<feature type="transmembrane region" description="Helical" evidence="1">
    <location>
        <begin position="68"/>
        <end position="89"/>
    </location>
</feature>
<dbReference type="EMBL" id="PNIQ01000727">
    <property type="protein sequence ID" value="PMP78519.1"/>
    <property type="molecule type" value="Genomic_DNA"/>
</dbReference>
<proteinExistence type="predicted"/>
<feature type="transmembrane region" description="Helical" evidence="1">
    <location>
        <begin position="12"/>
        <end position="31"/>
    </location>
</feature>
<protein>
    <submittedName>
        <fullName evidence="2">Uncharacterized protein</fullName>
    </submittedName>
</protein>
<accession>A0A2J6X2Z7</accession>
<feature type="transmembrane region" description="Helical" evidence="1">
    <location>
        <begin position="96"/>
        <end position="119"/>
    </location>
</feature>
<evidence type="ECO:0000313" key="3">
    <source>
        <dbReference type="Proteomes" id="UP000243376"/>
    </source>
</evidence>
<gene>
    <name evidence="2" type="ORF">C0184_10855</name>
</gene>
<name>A0A2J6X2Z7_9CHLR</name>
<sequence>MFPFAELFLSPLGVGIIILMLLIEWQAMVQIKWQPLFRSLGDVVVASAVSSVVIVLLSRLLLTLENPLFVIVAAFAVAVIVEGFVLMLIRKRKAAASYMAALIANAVSFIFLLIFYLSFLAI</sequence>
<keyword evidence="1" id="KW-0472">Membrane</keyword>
<dbReference type="Proteomes" id="UP000243376">
    <property type="component" value="Unassembled WGS sequence"/>
</dbReference>
<keyword evidence="1" id="KW-1133">Transmembrane helix</keyword>
<comment type="caution">
    <text evidence="2">The sequence shown here is derived from an EMBL/GenBank/DDBJ whole genome shotgun (WGS) entry which is preliminary data.</text>
</comment>
<dbReference type="AlphaFoldDB" id="A0A2J6X2Z7"/>
<reference evidence="2 3" key="1">
    <citation type="submission" date="2018-01" db="EMBL/GenBank/DDBJ databases">
        <title>Metagenomic assembled genomes from two thermal pools in the Uzon Caldera, Kamchatka, Russia.</title>
        <authorList>
            <person name="Wilkins L."/>
            <person name="Ettinger C."/>
        </authorList>
    </citation>
    <scope>NUCLEOTIDE SEQUENCE [LARGE SCALE GENOMIC DNA]</scope>
    <source>
        <strain evidence="2">ZAV-02</strain>
    </source>
</reference>
<organism evidence="2 3">
    <name type="scientific">Chloroflexus aggregans</name>
    <dbReference type="NCBI Taxonomy" id="152260"/>
    <lineage>
        <taxon>Bacteria</taxon>
        <taxon>Bacillati</taxon>
        <taxon>Chloroflexota</taxon>
        <taxon>Chloroflexia</taxon>
        <taxon>Chloroflexales</taxon>
        <taxon>Chloroflexineae</taxon>
        <taxon>Chloroflexaceae</taxon>
        <taxon>Chloroflexus</taxon>
    </lineage>
</organism>
<evidence type="ECO:0000256" key="1">
    <source>
        <dbReference type="SAM" id="Phobius"/>
    </source>
</evidence>
<evidence type="ECO:0000313" key="2">
    <source>
        <dbReference type="EMBL" id="PMP78519.1"/>
    </source>
</evidence>